<keyword evidence="1" id="KW-1133">Transmembrane helix</keyword>
<name>A0A975EYL9_9SPIR</name>
<reference evidence="3" key="1">
    <citation type="submission" date="2020-05" db="EMBL/GenBank/DDBJ databases">
        <authorList>
            <person name="Zeng H."/>
            <person name="Chan Y.K."/>
            <person name="Watt R.M."/>
        </authorList>
    </citation>
    <scope>NUCLEOTIDE SEQUENCE</scope>
    <source>
        <strain evidence="3">ATCC 700773</strain>
    </source>
</reference>
<dbReference type="Proteomes" id="UP000671995">
    <property type="component" value="Chromosome"/>
</dbReference>
<sequence>MKNRAVFVFFVIFAACTTIFFIIYGSASSKNSAPPQPKIVTPFAGAARSESAEENPLAASDGGLTSFIPLNSDETLVSILTLDLDNDMRDDQINLVQKLTNPYLYLLVGLYNPGTGAYERTAELETPITQVHSFSYAGIDVLGDHRPVLVYQGVTDDGISVLQIYRIRKGRNRSAVLENIGDFRSDGSIFVQQQPRDQAYELSQVNAEPFPIIVYGSDPESAGDGHEQFQIKYEWKAKQNKFVQTERIRLSDSRIAANELAKIRDGTVKTFANYLKGVWYKTSDDGNGIRYLFFDPESSEIILQHNDTEEVYTWFESYLSSSGIYLSTENLSISSLHRRYYITLVAADEIRLRIQEDLGMTINEINLWDGNYKKADAKASFGTRAARSQDFIKDLTSGDDWYSADGTKFSFSEDTYTASGDSSSESGKFSILEIDGAPVIMFRPLGERSFLKSAYRLSYKEVVPQVAPSRRAGVPTAVTDRNTIIMHAISLSLKNPVPLKTAPLTLSRNAAQTARK</sequence>
<reference evidence="3" key="2">
    <citation type="journal article" date="2021" name="Microbiol. Resour. Announc.">
        <title>Complete Genome Sequences of Three Human Oral Treponema parvum Isolates.</title>
        <authorList>
            <person name="Zeng H."/>
            <person name="Watt R.M."/>
        </authorList>
    </citation>
    <scope>NUCLEOTIDE SEQUENCE</scope>
    <source>
        <strain evidence="3">ATCC 700773</strain>
    </source>
</reference>
<proteinExistence type="predicted"/>
<protein>
    <submittedName>
        <fullName evidence="3">Pallilysin-related adhesin</fullName>
    </submittedName>
</protein>
<dbReference type="RefSeq" id="WP_210117888.1">
    <property type="nucleotide sequence ID" value="NZ_CP054257.1"/>
</dbReference>
<accession>A0A975EYL9</accession>
<evidence type="ECO:0000256" key="1">
    <source>
        <dbReference type="SAM" id="Phobius"/>
    </source>
</evidence>
<dbReference type="InterPro" id="IPR041037">
    <property type="entry name" value="Pallilysin"/>
</dbReference>
<feature type="domain" description="Pallilysin beta barrel" evidence="2">
    <location>
        <begin position="258"/>
        <end position="374"/>
    </location>
</feature>
<dbReference type="NCBIfam" id="NF033751">
    <property type="entry name" value="pallilysin_like"/>
    <property type="match status" value="1"/>
</dbReference>
<gene>
    <name evidence="3" type="ORF">HRI96_02135</name>
</gene>
<dbReference type="AlphaFoldDB" id="A0A975EYL9"/>
<evidence type="ECO:0000313" key="4">
    <source>
        <dbReference type="Proteomes" id="UP000671995"/>
    </source>
</evidence>
<dbReference type="EMBL" id="CP054257">
    <property type="protein sequence ID" value="QTQ11092.1"/>
    <property type="molecule type" value="Genomic_DNA"/>
</dbReference>
<feature type="transmembrane region" description="Helical" evidence="1">
    <location>
        <begin position="7"/>
        <end position="27"/>
    </location>
</feature>
<keyword evidence="1" id="KW-0812">Transmembrane</keyword>
<keyword evidence="1" id="KW-0472">Membrane</keyword>
<organism evidence="3 4">
    <name type="scientific">Treponema parvum</name>
    <dbReference type="NCBI Taxonomy" id="138851"/>
    <lineage>
        <taxon>Bacteria</taxon>
        <taxon>Pseudomonadati</taxon>
        <taxon>Spirochaetota</taxon>
        <taxon>Spirochaetia</taxon>
        <taxon>Spirochaetales</taxon>
        <taxon>Treponemataceae</taxon>
        <taxon>Treponema</taxon>
    </lineage>
</organism>
<evidence type="ECO:0000313" key="3">
    <source>
        <dbReference type="EMBL" id="QTQ11092.1"/>
    </source>
</evidence>
<dbReference type="Pfam" id="PF18663">
    <property type="entry name" value="Pallilysin"/>
    <property type="match status" value="1"/>
</dbReference>
<evidence type="ECO:0000259" key="2">
    <source>
        <dbReference type="Pfam" id="PF18663"/>
    </source>
</evidence>
<dbReference type="PROSITE" id="PS51257">
    <property type="entry name" value="PROKAR_LIPOPROTEIN"/>
    <property type="match status" value="1"/>
</dbReference>